<dbReference type="GO" id="GO:0000271">
    <property type="term" value="P:polysaccharide biosynthetic process"/>
    <property type="evidence" value="ECO:0007669"/>
    <property type="project" value="InterPro"/>
</dbReference>
<dbReference type="SUPFAM" id="SSF53756">
    <property type="entry name" value="UDP-Glycosyltransferase/glycogen phosphorylase"/>
    <property type="match status" value="1"/>
</dbReference>
<organism evidence="1 2">
    <name type="scientific">Marinomonas rhizomae</name>
    <dbReference type="NCBI Taxonomy" id="491948"/>
    <lineage>
        <taxon>Bacteria</taxon>
        <taxon>Pseudomonadati</taxon>
        <taxon>Pseudomonadota</taxon>
        <taxon>Gammaproteobacteria</taxon>
        <taxon>Oceanospirillales</taxon>
        <taxon>Oceanospirillaceae</taxon>
        <taxon>Marinomonas</taxon>
    </lineage>
</organism>
<comment type="caution">
    <text evidence="1">The sequence shown here is derived from an EMBL/GenBank/DDBJ whole genome shotgun (WGS) entry which is preliminary data.</text>
</comment>
<reference evidence="1 2" key="1">
    <citation type="submission" date="2018-06" db="EMBL/GenBank/DDBJ databases">
        <title>Genomic Encyclopedia of Type Strains, Phase III (KMG-III): the genomes of soil and plant-associated and newly described type strains.</title>
        <authorList>
            <person name="Whitman W."/>
        </authorList>
    </citation>
    <scope>NUCLEOTIDE SEQUENCE [LARGE SCALE GENOMIC DNA]</scope>
    <source>
        <strain evidence="1 2">CECT 7377</strain>
    </source>
</reference>
<dbReference type="GO" id="GO:0015774">
    <property type="term" value="P:polysaccharide transport"/>
    <property type="evidence" value="ECO:0007669"/>
    <property type="project" value="InterPro"/>
</dbReference>
<evidence type="ECO:0000313" key="1">
    <source>
        <dbReference type="EMBL" id="RBP85529.1"/>
    </source>
</evidence>
<dbReference type="CDD" id="cd16438">
    <property type="entry name" value="beta_Kdo_transferase_KpsS_like"/>
    <property type="match status" value="1"/>
</dbReference>
<proteinExistence type="predicted"/>
<sequence length="384" mass="44670">MSYLFISRKNVHSRYYKMIIKRLNLDAQLYIMGLPKLSSLLYLRQACRVDFRDICHEQLLRKRAYNPIWNHGPLSRLYSLVLTCIERLRYAKYLAVLKQKKPDYVVVWNGRKLPNSTIVMAAKSLDIKLFYFENGLLPKTVSLDPKGVNFASSLSSDPNFYLSFDPKNDCVFSAPEIVPRSNIRQRQKFAPIALPKRFIFVPFQVPHDTQIVCYSSWIDSMERFYDEVIQAVKTLHDPSLKVVFKEHPSWHKHYTSLYEKDDIALFANGNATTELIEKAEVILTINSTVGMESLLLNKAVITLGDACYNIEGLVLHANNRQQLSNCLNEVYQGWKMNPLLRDKFFSFLKNVYCVPRVTKDDDEHILAVKQRLTETDEFSNFERC</sequence>
<accession>A0A366JGJ1</accession>
<evidence type="ECO:0000313" key="2">
    <source>
        <dbReference type="Proteomes" id="UP000252792"/>
    </source>
</evidence>
<dbReference type="RefSeq" id="WP_113914783.1">
    <property type="nucleotide sequence ID" value="NZ_QNSE01000001.1"/>
</dbReference>
<dbReference type="InterPro" id="IPR007833">
    <property type="entry name" value="Capsule_polysaccharide_synth"/>
</dbReference>
<dbReference type="AlphaFoldDB" id="A0A366JGJ1"/>
<name>A0A366JGJ1_9GAMM</name>
<protein>
    <submittedName>
        <fullName evidence="1">Capsular polysaccharide export protein</fullName>
    </submittedName>
</protein>
<dbReference type="InterPro" id="IPR043148">
    <property type="entry name" value="TagF_C"/>
</dbReference>
<gene>
    <name evidence="1" type="ORF">DFP80_10124</name>
</gene>
<keyword evidence="2" id="KW-1185">Reference proteome</keyword>
<dbReference type="Pfam" id="PF05159">
    <property type="entry name" value="Capsule_synth"/>
    <property type="match status" value="1"/>
</dbReference>
<dbReference type="Gene3D" id="3.40.50.12580">
    <property type="match status" value="1"/>
</dbReference>
<dbReference type="EMBL" id="QNSE01000001">
    <property type="protein sequence ID" value="RBP85529.1"/>
    <property type="molecule type" value="Genomic_DNA"/>
</dbReference>
<dbReference type="OrthoDB" id="9794206at2"/>
<dbReference type="Proteomes" id="UP000252792">
    <property type="component" value="Unassembled WGS sequence"/>
</dbReference>